<dbReference type="STRING" id="930991.A0A0D0DLU3"/>
<sequence length="120" mass="13868">VIHGRKFSNRTIDHIILELPLVQVYRSLHSTFKKNFLHAHLTPQHTEVNMAKTIHQLCKYMMDHSPHKVKIGWKSKYSILDLISKGEELMEKTEKEDGTDKNEGLESSTTVEDLVIELGM</sequence>
<evidence type="ECO:0000313" key="1">
    <source>
        <dbReference type="EMBL" id="KIK92368.1"/>
    </source>
</evidence>
<accession>A0A0D0DLU3</accession>
<reference evidence="2" key="2">
    <citation type="submission" date="2015-01" db="EMBL/GenBank/DDBJ databases">
        <title>Evolutionary Origins and Diversification of the Mycorrhizal Mutualists.</title>
        <authorList>
            <consortium name="DOE Joint Genome Institute"/>
            <consortium name="Mycorrhizal Genomics Consortium"/>
            <person name="Kohler A."/>
            <person name="Kuo A."/>
            <person name="Nagy L.G."/>
            <person name="Floudas D."/>
            <person name="Copeland A."/>
            <person name="Barry K.W."/>
            <person name="Cichocki N."/>
            <person name="Veneault-Fourrey C."/>
            <person name="LaButti K."/>
            <person name="Lindquist E.A."/>
            <person name="Lipzen A."/>
            <person name="Lundell T."/>
            <person name="Morin E."/>
            <person name="Murat C."/>
            <person name="Riley R."/>
            <person name="Ohm R."/>
            <person name="Sun H."/>
            <person name="Tunlid A."/>
            <person name="Henrissat B."/>
            <person name="Grigoriev I.V."/>
            <person name="Hibbett D.S."/>
            <person name="Martin F."/>
        </authorList>
    </citation>
    <scope>NUCLEOTIDE SEQUENCE [LARGE SCALE GENOMIC DNA]</scope>
    <source>
        <strain evidence="2">Ve08.2h10</strain>
    </source>
</reference>
<dbReference type="AlphaFoldDB" id="A0A0D0DLU3"/>
<gene>
    <name evidence="1" type="ORF">PAXRUDRAFT_147505</name>
</gene>
<protein>
    <submittedName>
        <fullName evidence="1">Uncharacterized protein</fullName>
    </submittedName>
</protein>
<reference evidence="1 2" key="1">
    <citation type="submission" date="2014-04" db="EMBL/GenBank/DDBJ databases">
        <authorList>
            <consortium name="DOE Joint Genome Institute"/>
            <person name="Kuo A."/>
            <person name="Kohler A."/>
            <person name="Jargeat P."/>
            <person name="Nagy L.G."/>
            <person name="Floudas D."/>
            <person name="Copeland A."/>
            <person name="Barry K.W."/>
            <person name="Cichocki N."/>
            <person name="Veneault-Fourrey C."/>
            <person name="LaButti K."/>
            <person name="Lindquist E.A."/>
            <person name="Lipzen A."/>
            <person name="Lundell T."/>
            <person name="Morin E."/>
            <person name="Murat C."/>
            <person name="Sun H."/>
            <person name="Tunlid A."/>
            <person name="Henrissat B."/>
            <person name="Grigoriev I.V."/>
            <person name="Hibbett D.S."/>
            <person name="Martin F."/>
            <person name="Nordberg H.P."/>
            <person name="Cantor M.N."/>
            <person name="Hua S.X."/>
        </authorList>
    </citation>
    <scope>NUCLEOTIDE SEQUENCE [LARGE SCALE GENOMIC DNA]</scope>
    <source>
        <strain evidence="1 2">Ve08.2h10</strain>
    </source>
</reference>
<organism evidence="1 2">
    <name type="scientific">Paxillus rubicundulus Ve08.2h10</name>
    <dbReference type="NCBI Taxonomy" id="930991"/>
    <lineage>
        <taxon>Eukaryota</taxon>
        <taxon>Fungi</taxon>
        <taxon>Dikarya</taxon>
        <taxon>Basidiomycota</taxon>
        <taxon>Agaricomycotina</taxon>
        <taxon>Agaricomycetes</taxon>
        <taxon>Agaricomycetidae</taxon>
        <taxon>Boletales</taxon>
        <taxon>Paxilineae</taxon>
        <taxon>Paxillaceae</taxon>
        <taxon>Paxillus</taxon>
    </lineage>
</organism>
<name>A0A0D0DLU3_9AGAM</name>
<dbReference type="InParanoid" id="A0A0D0DLU3"/>
<dbReference type="Proteomes" id="UP000054538">
    <property type="component" value="Unassembled WGS sequence"/>
</dbReference>
<dbReference type="HOGENOM" id="CLU_142942_0_0_1"/>
<dbReference type="EMBL" id="KN825287">
    <property type="protein sequence ID" value="KIK92368.1"/>
    <property type="molecule type" value="Genomic_DNA"/>
</dbReference>
<dbReference type="OrthoDB" id="4743193at2759"/>
<feature type="non-terminal residue" evidence="1">
    <location>
        <position position="1"/>
    </location>
</feature>
<evidence type="ECO:0000313" key="2">
    <source>
        <dbReference type="Proteomes" id="UP000054538"/>
    </source>
</evidence>
<keyword evidence="2" id="KW-1185">Reference proteome</keyword>
<proteinExistence type="predicted"/>